<dbReference type="InterPro" id="IPR046342">
    <property type="entry name" value="CBS_dom_sf"/>
</dbReference>
<dbReference type="PANTHER" id="PTHR22777:SF32">
    <property type="entry name" value="UPF0053 INNER MEMBRANE PROTEIN YFJD"/>
    <property type="match status" value="1"/>
</dbReference>
<keyword evidence="8 10" id="KW-0472">Membrane</keyword>
<evidence type="ECO:0000313" key="15">
    <source>
        <dbReference type="Proteomes" id="UP000366872"/>
    </source>
</evidence>
<keyword evidence="4 10" id="KW-0812">Transmembrane</keyword>
<evidence type="ECO:0000256" key="11">
    <source>
        <dbReference type="SAM" id="Phobius"/>
    </source>
</evidence>
<gene>
    <name evidence="14" type="primary">corC_2</name>
    <name evidence="14" type="ORF">PDESU_03792</name>
</gene>
<evidence type="ECO:0000256" key="3">
    <source>
        <dbReference type="ARBA" id="ARBA00022475"/>
    </source>
</evidence>
<keyword evidence="3" id="KW-1003">Cell membrane</keyword>
<dbReference type="Proteomes" id="UP000366872">
    <property type="component" value="Unassembled WGS sequence"/>
</dbReference>
<proteinExistence type="inferred from homology"/>
<keyword evidence="7 9" id="KW-0129">CBS domain</keyword>
<sequence length="411" mass="45544">MAVLLCCSAFFSGTETALFSLSREQVKELRAHGHQVERLLALLSDNPAGLLIAILFGNLVVNILFFSMSAVLSLEIGTRYGDWWQAVVGIVVLLVVILAGEILPKAIGISFPERAVRLSSVPLMGWFHFMGPVRRVLEAITRKMEPSTQHDEKLNADELKMLIDATHHDPTFGKQEKAIVEDIVNLPEIRVRELMVPRVEQLFRRADAPSGEALAEAAEQEVDLIPIYEEDEDNIVGVVEVRDLFVNTDPSRSLVYFSNPVAFVPETKRADEMLREFLAGGHRMVCVVNEYGGLAGTVCMEDLLEEVVGEFDVLDVPAIEQLGVATYRLPGNLGIREWRSLFVGFLPDEAMRDLALDTVSGLVVSLLKRMPAAGDVARLGNLRFTVEQVRSRRIETVLLELVPEENGGTAQ</sequence>
<keyword evidence="6 10" id="KW-1133">Transmembrane helix</keyword>
<dbReference type="InterPro" id="IPR036318">
    <property type="entry name" value="FAD-bd_PCMH-like_sf"/>
</dbReference>
<comment type="similarity">
    <text evidence="2">Belongs to the UPF0053 family.</text>
</comment>
<evidence type="ECO:0000259" key="12">
    <source>
        <dbReference type="PROSITE" id="PS51371"/>
    </source>
</evidence>
<evidence type="ECO:0000256" key="4">
    <source>
        <dbReference type="ARBA" id="ARBA00022692"/>
    </source>
</evidence>
<feature type="transmembrane region" description="Helical" evidence="11">
    <location>
        <begin position="83"/>
        <end position="103"/>
    </location>
</feature>
<keyword evidence="5" id="KW-0677">Repeat</keyword>
<keyword evidence="15" id="KW-1185">Reference proteome</keyword>
<dbReference type="InterPro" id="IPR044751">
    <property type="entry name" value="Ion_transp-like_CBS"/>
</dbReference>
<dbReference type="InterPro" id="IPR002550">
    <property type="entry name" value="CNNM"/>
</dbReference>
<dbReference type="AlphaFoldDB" id="A0A6C2U5E3"/>
<dbReference type="EMBL" id="CAAHFG010000002">
    <property type="protein sequence ID" value="VGO15210.1"/>
    <property type="molecule type" value="Genomic_DNA"/>
</dbReference>
<dbReference type="InterPro" id="IPR000644">
    <property type="entry name" value="CBS_dom"/>
</dbReference>
<dbReference type="Gene3D" id="3.30.465.10">
    <property type="match status" value="1"/>
</dbReference>
<dbReference type="PANTHER" id="PTHR22777">
    <property type="entry name" value="HEMOLYSIN-RELATED"/>
    <property type="match status" value="1"/>
</dbReference>
<dbReference type="InterPro" id="IPR005170">
    <property type="entry name" value="Transptr-assoc_dom"/>
</dbReference>
<dbReference type="GO" id="GO:0005886">
    <property type="term" value="C:plasma membrane"/>
    <property type="evidence" value="ECO:0007669"/>
    <property type="project" value="UniProtKB-SubCell"/>
</dbReference>
<dbReference type="SUPFAM" id="SSF54631">
    <property type="entry name" value="CBS-domain pair"/>
    <property type="match status" value="1"/>
</dbReference>
<dbReference type="GO" id="GO:0050660">
    <property type="term" value="F:flavin adenine dinucleotide binding"/>
    <property type="evidence" value="ECO:0007669"/>
    <property type="project" value="InterPro"/>
</dbReference>
<dbReference type="Gene3D" id="3.10.580.10">
    <property type="entry name" value="CBS-domain"/>
    <property type="match status" value="1"/>
</dbReference>
<name>A0A6C2U5E3_PONDE</name>
<dbReference type="Pfam" id="PF03471">
    <property type="entry name" value="CorC_HlyC"/>
    <property type="match status" value="1"/>
</dbReference>
<evidence type="ECO:0000256" key="2">
    <source>
        <dbReference type="ARBA" id="ARBA00006337"/>
    </source>
</evidence>
<reference evidence="14 15" key="1">
    <citation type="submission" date="2019-04" db="EMBL/GenBank/DDBJ databases">
        <authorList>
            <person name="Van Vliet M D."/>
        </authorList>
    </citation>
    <scope>NUCLEOTIDE SEQUENCE [LARGE SCALE GENOMIC DNA]</scope>
    <source>
        <strain evidence="14 15">F1</strain>
    </source>
</reference>
<feature type="domain" description="CBS" evidence="12">
    <location>
        <begin position="257"/>
        <end position="313"/>
    </location>
</feature>
<evidence type="ECO:0000256" key="6">
    <source>
        <dbReference type="ARBA" id="ARBA00022989"/>
    </source>
</evidence>
<feature type="transmembrane region" description="Helical" evidence="11">
    <location>
        <begin position="48"/>
        <end position="71"/>
    </location>
</feature>
<organism evidence="14 15">
    <name type="scientific">Pontiella desulfatans</name>
    <dbReference type="NCBI Taxonomy" id="2750659"/>
    <lineage>
        <taxon>Bacteria</taxon>
        <taxon>Pseudomonadati</taxon>
        <taxon>Kiritimatiellota</taxon>
        <taxon>Kiritimatiellia</taxon>
        <taxon>Kiritimatiellales</taxon>
        <taxon>Pontiellaceae</taxon>
        <taxon>Pontiella</taxon>
    </lineage>
</organism>
<feature type="domain" description="CNNM transmembrane" evidence="13">
    <location>
        <begin position="1"/>
        <end position="176"/>
    </location>
</feature>
<evidence type="ECO:0000256" key="9">
    <source>
        <dbReference type="PROSITE-ProRule" id="PRU00703"/>
    </source>
</evidence>
<dbReference type="CDD" id="cd04590">
    <property type="entry name" value="CBS_pair_CorC_HlyC_assoc"/>
    <property type="match status" value="1"/>
</dbReference>
<evidence type="ECO:0000256" key="8">
    <source>
        <dbReference type="ARBA" id="ARBA00023136"/>
    </source>
</evidence>
<evidence type="ECO:0000256" key="10">
    <source>
        <dbReference type="PROSITE-ProRule" id="PRU01193"/>
    </source>
</evidence>
<dbReference type="SMART" id="SM01091">
    <property type="entry name" value="CorC_HlyC"/>
    <property type="match status" value="1"/>
</dbReference>
<accession>A0A6C2U5E3</accession>
<dbReference type="InterPro" id="IPR016169">
    <property type="entry name" value="FAD-bd_PCMH_sub2"/>
</dbReference>
<dbReference type="PROSITE" id="PS51371">
    <property type="entry name" value="CBS"/>
    <property type="match status" value="1"/>
</dbReference>
<dbReference type="SUPFAM" id="SSF56176">
    <property type="entry name" value="FAD-binding/transporter-associated domain-like"/>
    <property type="match status" value="1"/>
</dbReference>
<evidence type="ECO:0000256" key="5">
    <source>
        <dbReference type="ARBA" id="ARBA00022737"/>
    </source>
</evidence>
<protein>
    <submittedName>
        <fullName evidence="14">Magnesium and cobalt efflux protein CorC</fullName>
    </submittedName>
</protein>
<evidence type="ECO:0000313" key="14">
    <source>
        <dbReference type="EMBL" id="VGO15210.1"/>
    </source>
</evidence>
<evidence type="ECO:0000256" key="7">
    <source>
        <dbReference type="ARBA" id="ARBA00023122"/>
    </source>
</evidence>
<evidence type="ECO:0000259" key="13">
    <source>
        <dbReference type="PROSITE" id="PS51846"/>
    </source>
</evidence>
<dbReference type="Pfam" id="PF00571">
    <property type="entry name" value="CBS"/>
    <property type="match status" value="1"/>
</dbReference>
<dbReference type="Pfam" id="PF01595">
    <property type="entry name" value="CNNM"/>
    <property type="match status" value="1"/>
</dbReference>
<dbReference type="PROSITE" id="PS51846">
    <property type="entry name" value="CNNM"/>
    <property type="match status" value="1"/>
</dbReference>
<evidence type="ECO:0000256" key="1">
    <source>
        <dbReference type="ARBA" id="ARBA00004651"/>
    </source>
</evidence>
<comment type="subcellular location">
    <subcellularLocation>
        <location evidence="1">Cell membrane</location>
        <topology evidence="1">Multi-pass membrane protein</topology>
    </subcellularLocation>
</comment>